<dbReference type="HAMAP" id="MF_00031">
    <property type="entry name" value="DNA_HJ_migration_RuvA"/>
    <property type="match status" value="1"/>
</dbReference>
<dbReference type="Gene3D" id="1.10.8.10">
    <property type="entry name" value="DNA helicase RuvA subunit, C-terminal domain"/>
    <property type="match status" value="1"/>
</dbReference>
<evidence type="ECO:0000256" key="3">
    <source>
        <dbReference type="ARBA" id="ARBA00023125"/>
    </source>
</evidence>
<reference evidence="8 9" key="1">
    <citation type="submission" date="2021-10" db="EMBL/GenBank/DDBJ databases">
        <title>Anaerobic single-cell dispensing facilitates the cultivation of human gut bacteria.</title>
        <authorList>
            <person name="Afrizal A."/>
        </authorList>
    </citation>
    <scope>NUCLEOTIDE SEQUENCE [LARGE SCALE GENOMIC DNA]</scope>
    <source>
        <strain evidence="8 9">CLA-AA-H224</strain>
    </source>
</reference>
<dbReference type="CDD" id="cd14332">
    <property type="entry name" value="UBA_RuvA_C"/>
    <property type="match status" value="1"/>
</dbReference>
<comment type="subunit">
    <text evidence="6">Homotetramer. Forms an RuvA(8)-RuvB(12)-Holliday junction (HJ) complex. HJ DNA is sandwiched between 2 RuvA tetramers; dsDNA enters through RuvA and exits via RuvB. An RuvB hexamer assembles on each DNA strand where it exits the tetramer. Each RuvB hexamer is contacted by two RuvA subunits (via domain III) on 2 adjacent RuvB subunits; this complex drives branch migration. In the full resolvosome a probable DNA-RuvA(4)-RuvB(12)-RuvC(2) complex forms which resolves the HJ.</text>
</comment>
<dbReference type="SUPFAM" id="SSF46929">
    <property type="entry name" value="DNA helicase RuvA subunit, C-terminal domain"/>
    <property type="match status" value="1"/>
</dbReference>
<dbReference type="Proteomes" id="UP001198200">
    <property type="component" value="Unassembled WGS sequence"/>
</dbReference>
<comment type="caution">
    <text evidence="8">The sequence shown here is derived from an EMBL/GenBank/DDBJ whole genome shotgun (WGS) entry which is preliminary data.</text>
</comment>
<comment type="function">
    <text evidence="6">The RuvA-RuvB-RuvC complex processes Holliday junction (HJ) DNA during genetic recombination and DNA repair, while the RuvA-RuvB complex plays an important role in the rescue of blocked DNA replication forks via replication fork reversal (RFR). RuvA specifically binds to HJ cruciform DNA, conferring on it an open structure. The RuvB hexamer acts as an ATP-dependent pump, pulling dsDNA into and through the RuvAB complex. HJ branch migration allows RuvC to scan DNA until it finds its consensus sequence, where it cleaves and resolves the cruciform DNA.</text>
</comment>
<keyword evidence="1 6" id="KW-0963">Cytoplasm</keyword>
<dbReference type="GO" id="GO:0009379">
    <property type="term" value="C:Holliday junction helicase complex"/>
    <property type="evidence" value="ECO:0007669"/>
    <property type="project" value="InterPro"/>
</dbReference>
<evidence type="ECO:0000313" key="9">
    <source>
        <dbReference type="Proteomes" id="UP001198200"/>
    </source>
</evidence>
<dbReference type="AlphaFoldDB" id="A0AAE3E452"/>
<dbReference type="GO" id="GO:0005737">
    <property type="term" value="C:cytoplasm"/>
    <property type="evidence" value="ECO:0007669"/>
    <property type="project" value="UniProtKB-SubCell"/>
</dbReference>
<dbReference type="GO" id="GO:0048476">
    <property type="term" value="C:Holliday junction resolvase complex"/>
    <property type="evidence" value="ECO:0007669"/>
    <property type="project" value="UniProtKB-UniRule"/>
</dbReference>
<gene>
    <name evidence="6 8" type="primary">ruvA</name>
    <name evidence="8" type="ORF">LKD48_04805</name>
</gene>
<accession>A0AAE3E452</accession>
<protein>
    <recommendedName>
        <fullName evidence="6">Holliday junction branch migration complex subunit RuvA</fullName>
    </recommendedName>
</protein>
<dbReference type="Pfam" id="PF01330">
    <property type="entry name" value="RuvA_N"/>
    <property type="match status" value="1"/>
</dbReference>
<organism evidence="8 9">
    <name type="scientific">Anthropogastromicrobium aceti</name>
    <dbReference type="NCBI Taxonomy" id="2981768"/>
    <lineage>
        <taxon>Bacteria</taxon>
        <taxon>Bacillati</taxon>
        <taxon>Bacillota</taxon>
        <taxon>Clostridia</taxon>
        <taxon>Lachnospirales</taxon>
        <taxon>Lachnospiraceae</taxon>
        <taxon>Anthropogastromicrobium</taxon>
    </lineage>
</organism>
<feature type="domain" description="Helix-hairpin-helix DNA-binding motif class 1" evidence="7">
    <location>
        <begin position="73"/>
        <end position="92"/>
    </location>
</feature>
<dbReference type="InterPro" id="IPR000085">
    <property type="entry name" value="RuvA"/>
</dbReference>
<comment type="subcellular location">
    <subcellularLocation>
        <location evidence="6">Cytoplasm</location>
    </subcellularLocation>
</comment>
<dbReference type="Pfam" id="PF07499">
    <property type="entry name" value="RuvA_C"/>
    <property type="match status" value="1"/>
</dbReference>
<dbReference type="InterPro" id="IPR010994">
    <property type="entry name" value="RuvA_2-like"/>
</dbReference>
<dbReference type="Pfam" id="PF14520">
    <property type="entry name" value="HHH_5"/>
    <property type="match status" value="1"/>
</dbReference>
<comment type="similarity">
    <text evidence="6">Belongs to the RuvA family.</text>
</comment>
<dbReference type="InterPro" id="IPR011114">
    <property type="entry name" value="RuvA_C"/>
</dbReference>
<dbReference type="InterPro" id="IPR012340">
    <property type="entry name" value="NA-bd_OB-fold"/>
</dbReference>
<comment type="caution">
    <text evidence="6">Lacks conserved residue(s) required for the propagation of feature annotation.</text>
</comment>
<evidence type="ECO:0000256" key="1">
    <source>
        <dbReference type="ARBA" id="ARBA00022490"/>
    </source>
</evidence>
<dbReference type="GO" id="GO:0006310">
    <property type="term" value="P:DNA recombination"/>
    <property type="evidence" value="ECO:0007669"/>
    <property type="project" value="UniProtKB-UniRule"/>
</dbReference>
<dbReference type="InterPro" id="IPR013849">
    <property type="entry name" value="DNA_helicase_Holl-junc_RuvA_I"/>
</dbReference>
<feature type="region of interest" description="Domain I" evidence="6">
    <location>
        <begin position="1"/>
        <end position="64"/>
    </location>
</feature>
<keyword evidence="5 6" id="KW-0234">DNA repair</keyword>
<keyword evidence="2 6" id="KW-0227">DNA damage</keyword>
<feature type="domain" description="Helix-hairpin-helix DNA-binding motif class 1" evidence="7">
    <location>
        <begin position="108"/>
        <end position="127"/>
    </location>
</feature>
<dbReference type="GO" id="GO:0006281">
    <property type="term" value="P:DNA repair"/>
    <property type="evidence" value="ECO:0007669"/>
    <property type="project" value="UniProtKB-UniRule"/>
</dbReference>
<dbReference type="GO" id="GO:0009378">
    <property type="term" value="F:four-way junction helicase activity"/>
    <property type="evidence" value="ECO:0007669"/>
    <property type="project" value="InterPro"/>
</dbReference>
<dbReference type="SMART" id="SM00278">
    <property type="entry name" value="HhH1"/>
    <property type="match status" value="2"/>
</dbReference>
<feature type="region of interest" description="Domain III" evidence="6">
    <location>
        <begin position="155"/>
        <end position="202"/>
    </location>
</feature>
<name>A0AAE3E452_9FIRM</name>
<dbReference type="GO" id="GO:0000400">
    <property type="term" value="F:four-way junction DNA binding"/>
    <property type="evidence" value="ECO:0007669"/>
    <property type="project" value="UniProtKB-UniRule"/>
</dbReference>
<dbReference type="GO" id="GO:0005524">
    <property type="term" value="F:ATP binding"/>
    <property type="evidence" value="ECO:0007669"/>
    <property type="project" value="InterPro"/>
</dbReference>
<sequence length="202" mass="21465">MISYISGIYAGHSTDAVVIECGGIGFCIRVPETVLNRLPAKNSEFKLYTYLHVKEDAMQLYGFISKEEQEMFELLIGVSGIGPKGALGILSALSMDTLRFAIYAQDAKTIAKAPGIGIKTAQKMILELKDKISLADTLGEQSAMVSADAVDSKTNANRAEAIEALTALGFSASEAVKAVSGVKDIETLSTEAIIKAALKKTL</sequence>
<evidence type="ECO:0000259" key="7">
    <source>
        <dbReference type="SMART" id="SM00278"/>
    </source>
</evidence>
<evidence type="ECO:0000256" key="4">
    <source>
        <dbReference type="ARBA" id="ARBA00023172"/>
    </source>
</evidence>
<evidence type="ECO:0000256" key="5">
    <source>
        <dbReference type="ARBA" id="ARBA00023204"/>
    </source>
</evidence>
<dbReference type="InterPro" id="IPR036267">
    <property type="entry name" value="RuvA_C_sf"/>
</dbReference>
<dbReference type="Gene3D" id="1.10.150.20">
    <property type="entry name" value="5' to 3' exonuclease, C-terminal subdomain"/>
    <property type="match status" value="1"/>
</dbReference>
<proteinExistence type="inferred from homology"/>
<evidence type="ECO:0000256" key="6">
    <source>
        <dbReference type="HAMAP-Rule" id="MF_00031"/>
    </source>
</evidence>
<keyword evidence="9" id="KW-1185">Reference proteome</keyword>
<keyword evidence="4 6" id="KW-0233">DNA recombination</keyword>
<dbReference type="NCBIfam" id="TIGR00084">
    <property type="entry name" value="ruvA"/>
    <property type="match status" value="1"/>
</dbReference>
<dbReference type="InterPro" id="IPR003583">
    <property type="entry name" value="Hlx-hairpin-Hlx_DNA-bd_motif"/>
</dbReference>
<dbReference type="EMBL" id="JAJEQN010000008">
    <property type="protein sequence ID" value="MCC2220967.1"/>
    <property type="molecule type" value="Genomic_DNA"/>
</dbReference>
<evidence type="ECO:0000256" key="2">
    <source>
        <dbReference type="ARBA" id="ARBA00022763"/>
    </source>
</evidence>
<dbReference type="RefSeq" id="WP_262536989.1">
    <property type="nucleotide sequence ID" value="NZ_JAJEQN010000008.1"/>
</dbReference>
<comment type="domain">
    <text evidence="6">Has three domains with a flexible linker between the domains II and III and assumes an 'L' shape. Domain III is highly mobile and contacts RuvB.</text>
</comment>
<dbReference type="SUPFAM" id="SSF47781">
    <property type="entry name" value="RuvA domain 2-like"/>
    <property type="match status" value="1"/>
</dbReference>
<dbReference type="SUPFAM" id="SSF50249">
    <property type="entry name" value="Nucleic acid-binding proteins"/>
    <property type="match status" value="1"/>
</dbReference>
<evidence type="ECO:0000313" key="8">
    <source>
        <dbReference type="EMBL" id="MCC2220967.1"/>
    </source>
</evidence>
<keyword evidence="3 6" id="KW-0238">DNA-binding</keyword>
<dbReference type="Gene3D" id="2.40.50.140">
    <property type="entry name" value="Nucleic acid-binding proteins"/>
    <property type="match status" value="1"/>
</dbReference>